<organism evidence="1 2">
    <name type="scientific">Branchiostoma lanceolatum</name>
    <name type="common">Common lancelet</name>
    <name type="synonym">Amphioxus lanceolatum</name>
    <dbReference type="NCBI Taxonomy" id="7740"/>
    <lineage>
        <taxon>Eukaryota</taxon>
        <taxon>Metazoa</taxon>
        <taxon>Chordata</taxon>
        <taxon>Cephalochordata</taxon>
        <taxon>Leptocardii</taxon>
        <taxon>Amphioxiformes</taxon>
        <taxon>Branchiostomatidae</taxon>
        <taxon>Branchiostoma</taxon>
    </lineage>
</organism>
<accession>A0A8J9Z6U3</accession>
<dbReference type="Proteomes" id="UP000838412">
    <property type="component" value="Chromosome 16"/>
</dbReference>
<dbReference type="AlphaFoldDB" id="A0A8J9Z6U3"/>
<sequence>MVNFTGKYSVVEWDDESFVKFFASMGVPDPNMAFELFKTAKDSEIIDKGDTVIFRIPDPASEGGERDILFKVGAESDALGPIGVPVKKFTIKEGNKLIFHETAPNGQKNITVRELQGDKMILTKTHEGTGVTARCVLKRERSKL</sequence>
<dbReference type="Gene3D" id="2.40.128.20">
    <property type="match status" value="1"/>
</dbReference>
<protein>
    <submittedName>
        <fullName evidence="1">Hypp8099 protein</fullName>
    </submittedName>
</protein>
<dbReference type="InterPro" id="IPR012674">
    <property type="entry name" value="Calycin"/>
</dbReference>
<gene>
    <name evidence="1" type="primary">Hypp8099</name>
    <name evidence="1" type="ORF">BLAG_LOCUS9611</name>
</gene>
<dbReference type="CDD" id="cd00742">
    <property type="entry name" value="FABP"/>
    <property type="match status" value="1"/>
</dbReference>
<keyword evidence="2" id="KW-1185">Reference proteome</keyword>
<proteinExistence type="predicted"/>
<dbReference type="OrthoDB" id="354351at2759"/>
<name>A0A8J9Z6U3_BRALA</name>
<evidence type="ECO:0000313" key="2">
    <source>
        <dbReference type="Proteomes" id="UP000838412"/>
    </source>
</evidence>
<evidence type="ECO:0000313" key="1">
    <source>
        <dbReference type="EMBL" id="CAH1248210.1"/>
    </source>
</evidence>
<dbReference type="SUPFAM" id="SSF50814">
    <property type="entry name" value="Lipocalins"/>
    <property type="match status" value="1"/>
</dbReference>
<dbReference type="EMBL" id="OV696701">
    <property type="protein sequence ID" value="CAH1248210.1"/>
    <property type="molecule type" value="Genomic_DNA"/>
</dbReference>
<reference evidence="1" key="1">
    <citation type="submission" date="2022-01" db="EMBL/GenBank/DDBJ databases">
        <authorList>
            <person name="Braso-Vives M."/>
        </authorList>
    </citation>
    <scope>NUCLEOTIDE SEQUENCE</scope>
</reference>